<dbReference type="EMBL" id="BDIP01001638">
    <property type="protein sequence ID" value="GIQ84820.1"/>
    <property type="molecule type" value="Genomic_DNA"/>
</dbReference>
<protein>
    <submittedName>
        <fullName evidence="1">Uncharacterized protein</fullName>
    </submittedName>
</protein>
<dbReference type="AlphaFoldDB" id="A0A9K3CZK4"/>
<name>A0A9K3CZK4_9EUKA</name>
<feature type="non-terminal residue" evidence="1">
    <location>
        <position position="1"/>
    </location>
</feature>
<dbReference type="Proteomes" id="UP000265618">
    <property type="component" value="Unassembled WGS sequence"/>
</dbReference>
<gene>
    <name evidence="1" type="ORF">KIPB_006389</name>
</gene>
<evidence type="ECO:0000313" key="1">
    <source>
        <dbReference type="EMBL" id="GIQ84820.1"/>
    </source>
</evidence>
<reference evidence="1 2" key="1">
    <citation type="journal article" date="2018" name="PLoS ONE">
        <title>The draft genome of Kipferlia bialata reveals reductive genome evolution in fornicate parasites.</title>
        <authorList>
            <person name="Tanifuji G."/>
            <person name="Takabayashi S."/>
            <person name="Kume K."/>
            <person name="Takagi M."/>
            <person name="Nakayama T."/>
            <person name="Kamikawa R."/>
            <person name="Inagaki Y."/>
            <person name="Hashimoto T."/>
        </authorList>
    </citation>
    <scope>NUCLEOTIDE SEQUENCE [LARGE SCALE GENOMIC DNA]</scope>
    <source>
        <strain evidence="1">NY0173</strain>
    </source>
</reference>
<sequence length="75" mass="8352">DASVGERVTKTSTIGYDNITGIAPNTLNELREVTGIDEELKGALGRNGKRKGASNHRHPMYDRKLKQFLKGSHFR</sequence>
<organism evidence="1 2">
    <name type="scientific">Kipferlia bialata</name>
    <dbReference type="NCBI Taxonomy" id="797122"/>
    <lineage>
        <taxon>Eukaryota</taxon>
        <taxon>Metamonada</taxon>
        <taxon>Carpediemonas-like organisms</taxon>
        <taxon>Kipferlia</taxon>
    </lineage>
</organism>
<evidence type="ECO:0000313" key="2">
    <source>
        <dbReference type="Proteomes" id="UP000265618"/>
    </source>
</evidence>
<keyword evidence="2" id="KW-1185">Reference proteome</keyword>
<proteinExistence type="predicted"/>
<comment type="caution">
    <text evidence="1">The sequence shown here is derived from an EMBL/GenBank/DDBJ whole genome shotgun (WGS) entry which is preliminary data.</text>
</comment>
<accession>A0A9K3CZK4</accession>